<gene>
    <name evidence="1" type="ORF">QJS04_geneDACA020953</name>
</gene>
<protein>
    <recommendedName>
        <fullName evidence="3">Reverse transcriptase domain-containing protein</fullName>
    </recommendedName>
</protein>
<evidence type="ECO:0000313" key="2">
    <source>
        <dbReference type="Proteomes" id="UP001179952"/>
    </source>
</evidence>
<proteinExistence type="predicted"/>
<keyword evidence="2" id="KW-1185">Reference proteome</keyword>
<dbReference type="InterPro" id="IPR052343">
    <property type="entry name" value="Retrotransposon-Effector_Assoc"/>
</dbReference>
<sequence>MWLQLGDRNSKFFYASFTGRKATNTLRKVILPDGSSLFELEDVEAETIRFYSNLLNRENGELVPKLSFPRSLTQEDINSLNREITEKEVTDTLFSMRKGGSPGPDEFTVEFFRVCWDVVKQDTVAAVQAFYSSRYMLRQINHSFIALIPKSKAANTLDEFRPISLCNTVYKLITKTMASRIQYFLPHLISSHQSAFIKGRNIAHSTLLAHELVHYLNTTPGIERTCIKILDFTQTKK</sequence>
<dbReference type="PANTHER" id="PTHR46890:SF48">
    <property type="entry name" value="RNA-DIRECTED DNA POLYMERASE"/>
    <property type="match status" value="1"/>
</dbReference>
<comment type="caution">
    <text evidence="1">The sequence shown here is derived from an EMBL/GenBank/DDBJ whole genome shotgun (WGS) entry which is preliminary data.</text>
</comment>
<name>A0AAV9B229_ACOGR</name>
<organism evidence="1 2">
    <name type="scientific">Acorus gramineus</name>
    <name type="common">Dwarf sweet flag</name>
    <dbReference type="NCBI Taxonomy" id="55184"/>
    <lineage>
        <taxon>Eukaryota</taxon>
        <taxon>Viridiplantae</taxon>
        <taxon>Streptophyta</taxon>
        <taxon>Embryophyta</taxon>
        <taxon>Tracheophyta</taxon>
        <taxon>Spermatophyta</taxon>
        <taxon>Magnoliopsida</taxon>
        <taxon>Liliopsida</taxon>
        <taxon>Acoraceae</taxon>
        <taxon>Acorus</taxon>
    </lineage>
</organism>
<dbReference type="Proteomes" id="UP001179952">
    <property type="component" value="Unassembled WGS sequence"/>
</dbReference>
<evidence type="ECO:0008006" key="3">
    <source>
        <dbReference type="Google" id="ProtNLM"/>
    </source>
</evidence>
<reference evidence="1" key="2">
    <citation type="submission" date="2023-06" db="EMBL/GenBank/DDBJ databases">
        <authorList>
            <person name="Ma L."/>
            <person name="Liu K.-W."/>
            <person name="Li Z."/>
            <person name="Hsiao Y.-Y."/>
            <person name="Qi Y."/>
            <person name="Fu T."/>
            <person name="Tang G."/>
            <person name="Zhang D."/>
            <person name="Sun W.-H."/>
            <person name="Liu D.-K."/>
            <person name="Li Y."/>
            <person name="Chen G.-Z."/>
            <person name="Liu X.-D."/>
            <person name="Liao X.-Y."/>
            <person name="Jiang Y.-T."/>
            <person name="Yu X."/>
            <person name="Hao Y."/>
            <person name="Huang J."/>
            <person name="Zhao X.-W."/>
            <person name="Ke S."/>
            <person name="Chen Y.-Y."/>
            <person name="Wu W.-L."/>
            <person name="Hsu J.-L."/>
            <person name="Lin Y.-F."/>
            <person name="Huang M.-D."/>
            <person name="Li C.-Y."/>
            <person name="Huang L."/>
            <person name="Wang Z.-W."/>
            <person name="Zhao X."/>
            <person name="Zhong W.-Y."/>
            <person name="Peng D.-H."/>
            <person name="Ahmad S."/>
            <person name="Lan S."/>
            <person name="Zhang J.-S."/>
            <person name="Tsai W.-C."/>
            <person name="Van De Peer Y."/>
            <person name="Liu Z.-J."/>
        </authorList>
    </citation>
    <scope>NUCLEOTIDE SEQUENCE</scope>
    <source>
        <strain evidence="1">SCP</strain>
        <tissue evidence="1">Leaves</tissue>
    </source>
</reference>
<reference evidence="1" key="1">
    <citation type="journal article" date="2023" name="Nat. Commun.">
        <title>Diploid and tetraploid genomes of Acorus and the evolution of monocots.</title>
        <authorList>
            <person name="Ma L."/>
            <person name="Liu K.W."/>
            <person name="Li Z."/>
            <person name="Hsiao Y.Y."/>
            <person name="Qi Y."/>
            <person name="Fu T."/>
            <person name="Tang G.D."/>
            <person name="Zhang D."/>
            <person name="Sun W.H."/>
            <person name="Liu D.K."/>
            <person name="Li Y."/>
            <person name="Chen G.Z."/>
            <person name="Liu X.D."/>
            <person name="Liao X.Y."/>
            <person name="Jiang Y.T."/>
            <person name="Yu X."/>
            <person name="Hao Y."/>
            <person name="Huang J."/>
            <person name="Zhao X.W."/>
            <person name="Ke S."/>
            <person name="Chen Y.Y."/>
            <person name="Wu W.L."/>
            <person name="Hsu J.L."/>
            <person name="Lin Y.F."/>
            <person name="Huang M.D."/>
            <person name="Li C.Y."/>
            <person name="Huang L."/>
            <person name="Wang Z.W."/>
            <person name="Zhao X."/>
            <person name="Zhong W.Y."/>
            <person name="Peng D.H."/>
            <person name="Ahmad S."/>
            <person name="Lan S."/>
            <person name="Zhang J.S."/>
            <person name="Tsai W.C."/>
            <person name="Van de Peer Y."/>
            <person name="Liu Z.J."/>
        </authorList>
    </citation>
    <scope>NUCLEOTIDE SEQUENCE</scope>
    <source>
        <strain evidence="1">SCP</strain>
    </source>
</reference>
<accession>A0AAV9B229</accession>
<dbReference type="AlphaFoldDB" id="A0AAV9B229"/>
<dbReference type="EMBL" id="JAUJYN010000005">
    <property type="protein sequence ID" value="KAK1270704.1"/>
    <property type="molecule type" value="Genomic_DNA"/>
</dbReference>
<evidence type="ECO:0000313" key="1">
    <source>
        <dbReference type="EMBL" id="KAK1270704.1"/>
    </source>
</evidence>
<dbReference type="PANTHER" id="PTHR46890">
    <property type="entry name" value="NON-LTR RETROLELEMENT REVERSE TRANSCRIPTASE-LIKE PROTEIN-RELATED"/>
    <property type="match status" value="1"/>
</dbReference>